<dbReference type="InterPro" id="IPR021099">
    <property type="entry name" value="PORR_domain"/>
</dbReference>
<dbReference type="AlphaFoldDB" id="A0A444XTP4"/>
<dbReference type="EMBL" id="SDMP01000019">
    <property type="protein sequence ID" value="RYQ93093.1"/>
    <property type="molecule type" value="Genomic_DNA"/>
</dbReference>
<dbReference type="Pfam" id="PF11955">
    <property type="entry name" value="PORR"/>
    <property type="match status" value="1"/>
</dbReference>
<evidence type="ECO:0000313" key="3">
    <source>
        <dbReference type="Proteomes" id="UP000289738"/>
    </source>
</evidence>
<dbReference type="PANTHER" id="PTHR31476">
    <property type="entry name" value="PROTEIN WHAT'S THIS FACTOR 1 HOMOLOG, CHLOROPLASTIC"/>
    <property type="match status" value="1"/>
</dbReference>
<name>A0A444XTP4_ARAHY</name>
<comment type="caution">
    <text evidence="2">The sequence shown here is derived from an EMBL/GenBank/DDBJ whole genome shotgun (WGS) entry which is preliminary data.</text>
</comment>
<dbReference type="InterPro" id="IPR045040">
    <property type="entry name" value="PORR_fam"/>
</dbReference>
<keyword evidence="3" id="KW-1185">Reference proteome</keyword>
<sequence length="163" mass="19190">MKKDPVLESALSRNRRWIVNNHIKNIILRYPNQEIPIASLQKKFKTLDLKGKALNWLHKYLSCFDVTFTGNEHRCHLSKHMMSLVEEEESVRESQENAFICRLAKLLMMSVNKRINVLKINELKRNLGFPDDYVIRIVAKYPNLFRVVNEGGRRSSMEIELVH</sequence>
<organism evidence="2 3">
    <name type="scientific">Arachis hypogaea</name>
    <name type="common">Peanut</name>
    <dbReference type="NCBI Taxonomy" id="3818"/>
    <lineage>
        <taxon>Eukaryota</taxon>
        <taxon>Viridiplantae</taxon>
        <taxon>Streptophyta</taxon>
        <taxon>Embryophyta</taxon>
        <taxon>Tracheophyta</taxon>
        <taxon>Spermatophyta</taxon>
        <taxon>Magnoliopsida</taxon>
        <taxon>eudicotyledons</taxon>
        <taxon>Gunneridae</taxon>
        <taxon>Pentapetalae</taxon>
        <taxon>rosids</taxon>
        <taxon>fabids</taxon>
        <taxon>Fabales</taxon>
        <taxon>Fabaceae</taxon>
        <taxon>Papilionoideae</taxon>
        <taxon>50 kb inversion clade</taxon>
        <taxon>dalbergioids sensu lato</taxon>
        <taxon>Dalbergieae</taxon>
        <taxon>Pterocarpus clade</taxon>
        <taxon>Arachis</taxon>
    </lineage>
</organism>
<evidence type="ECO:0000259" key="1">
    <source>
        <dbReference type="Pfam" id="PF11955"/>
    </source>
</evidence>
<accession>A0A444XTP4</accession>
<dbReference type="Proteomes" id="UP000289738">
    <property type="component" value="Chromosome B09"/>
</dbReference>
<proteinExistence type="predicted"/>
<gene>
    <name evidence="2" type="ORF">Ahy_B09g099355</name>
</gene>
<reference evidence="2 3" key="1">
    <citation type="submission" date="2019-01" db="EMBL/GenBank/DDBJ databases">
        <title>Sequencing of cultivated peanut Arachis hypogaea provides insights into genome evolution and oil improvement.</title>
        <authorList>
            <person name="Chen X."/>
        </authorList>
    </citation>
    <scope>NUCLEOTIDE SEQUENCE [LARGE SCALE GENOMIC DNA]</scope>
    <source>
        <strain evidence="3">cv. Fuhuasheng</strain>
        <tissue evidence="2">Leaves</tissue>
    </source>
</reference>
<dbReference type="GO" id="GO:0003723">
    <property type="term" value="F:RNA binding"/>
    <property type="evidence" value="ECO:0007669"/>
    <property type="project" value="InterPro"/>
</dbReference>
<dbReference type="STRING" id="3818.A0A444XTP4"/>
<dbReference type="PANTHER" id="PTHR31476:SF5">
    <property type="entry name" value="UBIQUITIN CARBOXYL-TERMINAL HYDROLASE FAMILY PROTEIN"/>
    <property type="match status" value="1"/>
</dbReference>
<evidence type="ECO:0000313" key="2">
    <source>
        <dbReference type="EMBL" id="RYQ93093.1"/>
    </source>
</evidence>
<feature type="domain" description="PORR" evidence="1">
    <location>
        <begin position="2"/>
        <end position="159"/>
    </location>
</feature>
<protein>
    <recommendedName>
        <fullName evidence="1">PORR domain-containing protein</fullName>
    </recommendedName>
</protein>